<accession>A0ABT0B0X7</accession>
<keyword evidence="1" id="KW-0472">Membrane</keyword>
<dbReference type="InterPro" id="IPR029058">
    <property type="entry name" value="AB_hydrolase_fold"/>
</dbReference>
<keyword evidence="1" id="KW-0812">Transmembrane</keyword>
<gene>
    <name evidence="2" type="ORF">MTR64_08295</name>
</gene>
<comment type="caution">
    <text evidence="2">The sequence shown here is derived from an EMBL/GenBank/DDBJ whole genome shotgun (WGS) entry which is preliminary data.</text>
</comment>
<dbReference type="RefSeq" id="WP_243992711.1">
    <property type="nucleotide sequence ID" value="NZ_JALHLE010000009.1"/>
</dbReference>
<dbReference type="Pfam" id="PF11288">
    <property type="entry name" value="DUF3089"/>
    <property type="match status" value="1"/>
</dbReference>
<reference evidence="2" key="1">
    <citation type="submission" date="2022-03" db="EMBL/GenBank/DDBJ databases">
        <title>Identification of a novel bacterium isolated from mangrove sediments.</title>
        <authorList>
            <person name="Pan X."/>
        </authorList>
    </citation>
    <scope>NUCLEOTIDE SEQUENCE</scope>
    <source>
        <strain evidence="2">B2580</strain>
    </source>
</reference>
<evidence type="ECO:0000313" key="2">
    <source>
        <dbReference type="EMBL" id="MCJ2178560.1"/>
    </source>
</evidence>
<evidence type="ECO:0000256" key="1">
    <source>
        <dbReference type="SAM" id="Phobius"/>
    </source>
</evidence>
<name>A0ABT0B0X7_9SPHN</name>
<feature type="transmembrane region" description="Helical" evidence="1">
    <location>
        <begin position="5"/>
        <end position="27"/>
    </location>
</feature>
<proteinExistence type="predicted"/>
<dbReference type="EMBL" id="JALHLE010000009">
    <property type="protein sequence ID" value="MCJ2178560.1"/>
    <property type="molecule type" value="Genomic_DNA"/>
</dbReference>
<sequence length="378" mass="40989">MARKFLYVIAVCVVLYILIRLILTFYAEDLTAMAFVPDGPFHDRPALADNAYQDAGMWIARPGMAKGADPAEWLPAGAQRAANPARPYVFFIHPTSYIEKGDWNADLNDKTSRQYAKLFVQTMASPFNAAEAVFAPRYRQAAIGAFLTDKPEANAALDLAYRDILSAFDAFIAQVPEDRPIVLAGHSQGAFLLRRLLRDRIAGTPLAGRVIAAYAVGWPVSLGHDLPKMGLPACEQAADSGCVLSWLSVADPADTAMMMAAYGRRKGLDGQPVGQSAFLCTNPLTGTPGGATDASRNTGTLVPDFSKASGELKPQTVPAACGPDHFLHIGPPPRLPLDAFVLPGNNYHVFDIPLFWSNFRSDFARRSAAWAEKHKVQN</sequence>
<dbReference type="InterPro" id="IPR021440">
    <property type="entry name" value="DUF3089"/>
</dbReference>
<dbReference type="Gene3D" id="3.40.50.1820">
    <property type="entry name" value="alpha/beta hydrolase"/>
    <property type="match status" value="1"/>
</dbReference>
<keyword evidence="3" id="KW-1185">Reference proteome</keyword>
<organism evidence="2 3">
    <name type="scientific">Novosphingobium album</name>
    <name type="common">ex Hu et al. 2023</name>
    <dbReference type="NCBI Taxonomy" id="2930093"/>
    <lineage>
        <taxon>Bacteria</taxon>
        <taxon>Pseudomonadati</taxon>
        <taxon>Pseudomonadota</taxon>
        <taxon>Alphaproteobacteria</taxon>
        <taxon>Sphingomonadales</taxon>
        <taxon>Sphingomonadaceae</taxon>
        <taxon>Novosphingobium</taxon>
    </lineage>
</organism>
<dbReference type="SUPFAM" id="SSF53474">
    <property type="entry name" value="alpha/beta-Hydrolases"/>
    <property type="match status" value="1"/>
</dbReference>
<evidence type="ECO:0000313" key="3">
    <source>
        <dbReference type="Proteomes" id="UP001162880"/>
    </source>
</evidence>
<dbReference type="Proteomes" id="UP001162880">
    <property type="component" value="Unassembled WGS sequence"/>
</dbReference>
<keyword evidence="1" id="KW-1133">Transmembrane helix</keyword>
<protein>
    <submittedName>
        <fullName evidence="2">DUF3089 domain-containing protein</fullName>
    </submittedName>
</protein>